<evidence type="ECO:0000256" key="1">
    <source>
        <dbReference type="ARBA" id="ARBA00004752"/>
    </source>
</evidence>
<evidence type="ECO:0000256" key="7">
    <source>
        <dbReference type="ARBA" id="ARBA00022984"/>
    </source>
</evidence>
<sequence length="224" mass="24347">MTNVLSLPQQISRRSFLIGGSSLSALALAGCATVPQQTIAQPSFDRAYVEMYAALPYEKFPVPAVDLTRLKPSHFRQYVADPTGERPGTIVVDTAARYLYLVQEGGQALRYGVGIGRDGFTWSGRAEIARKAQWPTWTPPPEMVARDPNAAPWAKGMPGGLDNPLGARAMYIYQNGRDTIYRLHGTNDPGTIGEAVSSGCVRLINQDIIDLYGRVPVGTPILVK</sequence>
<dbReference type="CDD" id="cd16913">
    <property type="entry name" value="YkuD_like"/>
    <property type="match status" value="1"/>
</dbReference>
<name>A0A0F5Q332_9HYPH</name>
<reference evidence="11 12" key="1">
    <citation type="submission" date="2015-03" db="EMBL/GenBank/DDBJ databases">
        <authorList>
            <person name="Lepp D."/>
            <person name="Hassan Y.I."/>
            <person name="Li X.-Z."/>
            <person name="Zhou T."/>
        </authorList>
    </citation>
    <scope>NUCLEOTIDE SEQUENCE [LARGE SCALE GENOMIC DNA]</scope>
    <source>
        <strain evidence="11 12">E84</strain>
    </source>
</reference>
<evidence type="ECO:0000256" key="4">
    <source>
        <dbReference type="ARBA" id="ARBA00022679"/>
    </source>
</evidence>
<dbReference type="InterPro" id="IPR006311">
    <property type="entry name" value="TAT_signal"/>
</dbReference>
<dbReference type="Gene3D" id="2.40.440.10">
    <property type="entry name" value="L,D-transpeptidase catalytic domain-like"/>
    <property type="match status" value="1"/>
</dbReference>
<feature type="active site" description="Nucleophile" evidence="9">
    <location>
        <position position="200"/>
    </location>
</feature>
<dbReference type="GO" id="GO:0016757">
    <property type="term" value="F:glycosyltransferase activity"/>
    <property type="evidence" value="ECO:0007669"/>
    <property type="project" value="UniProtKB-KW"/>
</dbReference>
<protein>
    <recommendedName>
        <fullName evidence="10">L,D-TPase catalytic domain-containing protein</fullName>
    </recommendedName>
</protein>
<gene>
    <name evidence="11" type="ORF">WH87_16995</name>
</gene>
<dbReference type="STRING" id="1293439.WH87_16995"/>
<feature type="active site" description="Proton donor/acceptor" evidence="9">
    <location>
        <position position="184"/>
    </location>
</feature>
<evidence type="ECO:0000256" key="2">
    <source>
        <dbReference type="ARBA" id="ARBA00005992"/>
    </source>
</evidence>
<dbReference type="Proteomes" id="UP000033411">
    <property type="component" value="Unassembled WGS sequence"/>
</dbReference>
<accession>A0A0F5Q332</accession>
<keyword evidence="6 9" id="KW-0133">Cell shape</keyword>
<dbReference type="AlphaFoldDB" id="A0A0F5Q332"/>
<keyword evidence="12" id="KW-1185">Reference proteome</keyword>
<comment type="pathway">
    <text evidence="1 9">Cell wall biogenesis; peptidoglycan biosynthesis.</text>
</comment>
<dbReference type="InterPro" id="IPR050979">
    <property type="entry name" value="LD-transpeptidase"/>
</dbReference>
<evidence type="ECO:0000256" key="8">
    <source>
        <dbReference type="ARBA" id="ARBA00023316"/>
    </source>
</evidence>
<evidence type="ECO:0000256" key="3">
    <source>
        <dbReference type="ARBA" id="ARBA00022676"/>
    </source>
</evidence>
<dbReference type="PATRIC" id="fig|1293439.3.peg.3466"/>
<evidence type="ECO:0000256" key="5">
    <source>
        <dbReference type="ARBA" id="ARBA00022801"/>
    </source>
</evidence>
<proteinExistence type="inferred from homology"/>
<dbReference type="Pfam" id="PF03734">
    <property type="entry name" value="YkuD"/>
    <property type="match status" value="1"/>
</dbReference>
<dbReference type="GO" id="GO:0008360">
    <property type="term" value="P:regulation of cell shape"/>
    <property type="evidence" value="ECO:0007669"/>
    <property type="project" value="UniProtKB-UniRule"/>
</dbReference>
<dbReference type="PROSITE" id="PS52029">
    <property type="entry name" value="LD_TPASE"/>
    <property type="match status" value="1"/>
</dbReference>
<dbReference type="EMBL" id="LANJ01000046">
    <property type="protein sequence ID" value="KKC35285.1"/>
    <property type="molecule type" value="Genomic_DNA"/>
</dbReference>
<dbReference type="InterPro" id="IPR038063">
    <property type="entry name" value="Transpep_catalytic_dom"/>
</dbReference>
<organism evidence="11 12">
    <name type="scientific">Devosia epidermidihirudinis</name>
    <dbReference type="NCBI Taxonomy" id="1293439"/>
    <lineage>
        <taxon>Bacteria</taxon>
        <taxon>Pseudomonadati</taxon>
        <taxon>Pseudomonadota</taxon>
        <taxon>Alphaproteobacteria</taxon>
        <taxon>Hyphomicrobiales</taxon>
        <taxon>Devosiaceae</taxon>
        <taxon>Devosia</taxon>
    </lineage>
</organism>
<dbReference type="OrthoDB" id="8478453at2"/>
<dbReference type="PANTHER" id="PTHR30582">
    <property type="entry name" value="L,D-TRANSPEPTIDASE"/>
    <property type="match status" value="1"/>
</dbReference>
<keyword evidence="7 9" id="KW-0573">Peptidoglycan synthesis</keyword>
<dbReference type="SUPFAM" id="SSF141523">
    <property type="entry name" value="L,D-transpeptidase catalytic domain-like"/>
    <property type="match status" value="1"/>
</dbReference>
<evidence type="ECO:0000259" key="10">
    <source>
        <dbReference type="PROSITE" id="PS52029"/>
    </source>
</evidence>
<evidence type="ECO:0000313" key="12">
    <source>
        <dbReference type="Proteomes" id="UP000033411"/>
    </source>
</evidence>
<dbReference type="PROSITE" id="PS51318">
    <property type="entry name" value="TAT"/>
    <property type="match status" value="1"/>
</dbReference>
<dbReference type="GO" id="GO:0018104">
    <property type="term" value="P:peptidoglycan-protein cross-linking"/>
    <property type="evidence" value="ECO:0007669"/>
    <property type="project" value="TreeGrafter"/>
</dbReference>
<comment type="similarity">
    <text evidence="2">Belongs to the YkuD family.</text>
</comment>
<evidence type="ECO:0000313" key="11">
    <source>
        <dbReference type="EMBL" id="KKC35285.1"/>
    </source>
</evidence>
<dbReference type="GO" id="GO:0071972">
    <property type="term" value="F:peptidoglycan L,D-transpeptidase activity"/>
    <property type="evidence" value="ECO:0007669"/>
    <property type="project" value="TreeGrafter"/>
</dbReference>
<dbReference type="InterPro" id="IPR005490">
    <property type="entry name" value="LD_TPept_cat_dom"/>
</dbReference>
<evidence type="ECO:0000256" key="6">
    <source>
        <dbReference type="ARBA" id="ARBA00022960"/>
    </source>
</evidence>
<dbReference type="PANTHER" id="PTHR30582:SF24">
    <property type="entry name" value="L,D-TRANSPEPTIDASE ERFK_SRFK-RELATED"/>
    <property type="match status" value="1"/>
</dbReference>
<dbReference type="GO" id="GO:0005576">
    <property type="term" value="C:extracellular region"/>
    <property type="evidence" value="ECO:0007669"/>
    <property type="project" value="TreeGrafter"/>
</dbReference>
<dbReference type="UniPathway" id="UPA00219"/>
<keyword evidence="5" id="KW-0378">Hydrolase</keyword>
<comment type="caution">
    <text evidence="11">The sequence shown here is derived from an EMBL/GenBank/DDBJ whole genome shotgun (WGS) entry which is preliminary data.</text>
</comment>
<evidence type="ECO:0000256" key="9">
    <source>
        <dbReference type="PROSITE-ProRule" id="PRU01373"/>
    </source>
</evidence>
<keyword evidence="3" id="KW-0328">Glycosyltransferase</keyword>
<feature type="domain" description="L,D-TPase catalytic" evidence="10">
    <location>
        <begin position="88"/>
        <end position="224"/>
    </location>
</feature>
<dbReference type="GO" id="GO:0071555">
    <property type="term" value="P:cell wall organization"/>
    <property type="evidence" value="ECO:0007669"/>
    <property type="project" value="UniProtKB-UniRule"/>
</dbReference>
<dbReference type="FunFam" id="2.40.440.10:FF:000002">
    <property type="entry name" value="L,D-transpeptidase ErfK/SrfK"/>
    <property type="match status" value="1"/>
</dbReference>
<keyword evidence="4" id="KW-0808">Transferase</keyword>
<keyword evidence="8 9" id="KW-0961">Cell wall biogenesis/degradation</keyword>